<feature type="compositionally biased region" description="Polar residues" evidence="1">
    <location>
        <begin position="24"/>
        <end position="46"/>
    </location>
</feature>
<protein>
    <submittedName>
        <fullName evidence="2">Uncharacterized protein</fullName>
    </submittedName>
</protein>
<dbReference type="Proteomes" id="UP000799750">
    <property type="component" value="Unassembled WGS sequence"/>
</dbReference>
<feature type="compositionally biased region" description="Polar residues" evidence="1">
    <location>
        <begin position="56"/>
        <end position="73"/>
    </location>
</feature>
<accession>A0A6A6RA30</accession>
<dbReference type="AlphaFoldDB" id="A0A6A6RA30"/>
<dbReference type="EMBL" id="MU004182">
    <property type="protein sequence ID" value="KAF2501274.1"/>
    <property type="molecule type" value="Genomic_DNA"/>
</dbReference>
<reference evidence="2" key="1">
    <citation type="journal article" date="2020" name="Stud. Mycol.">
        <title>101 Dothideomycetes genomes: a test case for predicting lifestyles and emergence of pathogens.</title>
        <authorList>
            <person name="Haridas S."/>
            <person name="Albert R."/>
            <person name="Binder M."/>
            <person name="Bloem J."/>
            <person name="Labutti K."/>
            <person name="Salamov A."/>
            <person name="Andreopoulos B."/>
            <person name="Baker S."/>
            <person name="Barry K."/>
            <person name="Bills G."/>
            <person name="Bluhm B."/>
            <person name="Cannon C."/>
            <person name="Castanera R."/>
            <person name="Culley D."/>
            <person name="Daum C."/>
            <person name="Ezra D."/>
            <person name="Gonzalez J."/>
            <person name="Henrissat B."/>
            <person name="Kuo A."/>
            <person name="Liang C."/>
            <person name="Lipzen A."/>
            <person name="Lutzoni F."/>
            <person name="Magnuson J."/>
            <person name="Mondo S."/>
            <person name="Nolan M."/>
            <person name="Ohm R."/>
            <person name="Pangilinan J."/>
            <person name="Park H.-J."/>
            <person name="Ramirez L."/>
            <person name="Alfaro M."/>
            <person name="Sun H."/>
            <person name="Tritt A."/>
            <person name="Yoshinaga Y."/>
            <person name="Zwiers L.-H."/>
            <person name="Turgeon B."/>
            <person name="Goodwin S."/>
            <person name="Spatafora J."/>
            <person name="Crous P."/>
            <person name="Grigoriev I."/>
        </authorList>
    </citation>
    <scope>NUCLEOTIDE SEQUENCE</scope>
    <source>
        <strain evidence="2">CBS 269.34</strain>
    </source>
</reference>
<evidence type="ECO:0000313" key="3">
    <source>
        <dbReference type="Proteomes" id="UP000799750"/>
    </source>
</evidence>
<feature type="region of interest" description="Disordered" evidence="1">
    <location>
        <begin position="24"/>
        <end position="101"/>
    </location>
</feature>
<name>A0A6A6RA30_9PEZI</name>
<organism evidence="2 3">
    <name type="scientific">Lophium mytilinum</name>
    <dbReference type="NCBI Taxonomy" id="390894"/>
    <lineage>
        <taxon>Eukaryota</taxon>
        <taxon>Fungi</taxon>
        <taxon>Dikarya</taxon>
        <taxon>Ascomycota</taxon>
        <taxon>Pezizomycotina</taxon>
        <taxon>Dothideomycetes</taxon>
        <taxon>Pleosporomycetidae</taxon>
        <taxon>Mytilinidiales</taxon>
        <taxon>Mytilinidiaceae</taxon>
        <taxon>Lophium</taxon>
    </lineage>
</organism>
<gene>
    <name evidence="2" type="ORF">BU16DRAFT_195017</name>
</gene>
<sequence>MPVHCCASTWAICLRGGLHTRLISSTRSQTSPPQKFQAPISINKTASGLPRVPGPRSSTPSIASRFGPSSQRDPTARPPADARLLSPAPTRRRSHITLSRD</sequence>
<evidence type="ECO:0000256" key="1">
    <source>
        <dbReference type="SAM" id="MobiDB-lite"/>
    </source>
</evidence>
<proteinExistence type="predicted"/>
<evidence type="ECO:0000313" key="2">
    <source>
        <dbReference type="EMBL" id="KAF2501274.1"/>
    </source>
</evidence>
<keyword evidence="3" id="KW-1185">Reference proteome</keyword>